<protein>
    <submittedName>
        <fullName evidence="1">Uncharacterized protein</fullName>
    </submittedName>
</protein>
<keyword evidence="2" id="KW-1185">Reference proteome</keyword>
<comment type="caution">
    <text evidence="1">The sequence shown here is derived from an EMBL/GenBank/DDBJ whole genome shotgun (WGS) entry which is preliminary data.</text>
</comment>
<sequence length="191" mass="22383">MGQFLVGNLLQINELFKATPRNKTLSLSLSFRSLIQIDTDLKIKFQVYSRILLKQIPHVTLNLCFEGFFFTNKYLMKVIMQSKKCKKLLFKRCNFAVYGFKFTSDFKSEVDNIKFEDINSNLSKPSYEMSKMARNILQEICKTSLKDTVKNIFFSCRIPFDKSILMKEIDVGQREINLYPVFIPFCLECTL</sequence>
<gene>
    <name evidence="1" type="ORF">ECRASSUSDP1_LOCUS5787</name>
</gene>
<reference evidence="1" key="1">
    <citation type="submission" date="2023-07" db="EMBL/GenBank/DDBJ databases">
        <authorList>
            <consortium name="AG Swart"/>
            <person name="Singh M."/>
            <person name="Singh A."/>
            <person name="Seah K."/>
            <person name="Emmerich C."/>
        </authorList>
    </citation>
    <scope>NUCLEOTIDE SEQUENCE</scope>
    <source>
        <strain evidence="1">DP1</strain>
    </source>
</reference>
<accession>A0AAD1UFK6</accession>
<evidence type="ECO:0000313" key="1">
    <source>
        <dbReference type="EMBL" id="CAI2364444.1"/>
    </source>
</evidence>
<dbReference type="EMBL" id="CAMPGE010005596">
    <property type="protein sequence ID" value="CAI2364444.1"/>
    <property type="molecule type" value="Genomic_DNA"/>
</dbReference>
<evidence type="ECO:0000313" key="2">
    <source>
        <dbReference type="Proteomes" id="UP001295684"/>
    </source>
</evidence>
<name>A0AAD1UFK6_EUPCR</name>
<proteinExistence type="predicted"/>
<dbReference type="AlphaFoldDB" id="A0AAD1UFK6"/>
<dbReference type="Proteomes" id="UP001295684">
    <property type="component" value="Unassembled WGS sequence"/>
</dbReference>
<organism evidence="1 2">
    <name type="scientific">Euplotes crassus</name>
    <dbReference type="NCBI Taxonomy" id="5936"/>
    <lineage>
        <taxon>Eukaryota</taxon>
        <taxon>Sar</taxon>
        <taxon>Alveolata</taxon>
        <taxon>Ciliophora</taxon>
        <taxon>Intramacronucleata</taxon>
        <taxon>Spirotrichea</taxon>
        <taxon>Hypotrichia</taxon>
        <taxon>Euplotida</taxon>
        <taxon>Euplotidae</taxon>
        <taxon>Moneuplotes</taxon>
    </lineage>
</organism>